<sequence>YERNHQEYDRHPEQEARAFHRRTGNAAEAEEGRDKCNHKKNNGPVQQIAHRTNSRAFQSFLRRRENAC</sequence>
<feature type="region of interest" description="Disordered" evidence="1">
    <location>
        <begin position="1"/>
        <end position="43"/>
    </location>
</feature>
<dbReference type="Proteomes" id="UP000011064">
    <property type="component" value="Unassembled WGS sequence"/>
</dbReference>
<organism evidence="2 3">
    <name type="scientific">Pseudogymnoascus destructans (strain ATCC MYA-4855 / 20631-21)</name>
    <name type="common">Bat white-nose syndrome fungus</name>
    <name type="synonym">Geomyces destructans</name>
    <dbReference type="NCBI Taxonomy" id="658429"/>
    <lineage>
        <taxon>Eukaryota</taxon>
        <taxon>Fungi</taxon>
        <taxon>Dikarya</taxon>
        <taxon>Ascomycota</taxon>
        <taxon>Pezizomycotina</taxon>
        <taxon>Leotiomycetes</taxon>
        <taxon>Thelebolales</taxon>
        <taxon>Thelebolaceae</taxon>
        <taxon>Pseudogymnoascus</taxon>
    </lineage>
</organism>
<dbReference type="VEuPathDB" id="FungiDB:GMDG_08944"/>
<keyword evidence="3" id="KW-1185">Reference proteome</keyword>
<accession>L8FS06</accession>
<dbReference type="HOGENOM" id="CLU_2801056_0_0_1"/>
<evidence type="ECO:0000256" key="1">
    <source>
        <dbReference type="SAM" id="MobiDB-lite"/>
    </source>
</evidence>
<protein>
    <submittedName>
        <fullName evidence="2">Uncharacterized protein</fullName>
    </submittedName>
</protein>
<name>L8FS06_PSED2</name>
<dbReference type="AlphaFoldDB" id="L8FS06"/>
<feature type="compositionally biased region" description="Basic and acidic residues" evidence="1">
    <location>
        <begin position="1"/>
        <end position="18"/>
    </location>
</feature>
<reference evidence="3" key="1">
    <citation type="submission" date="2010-09" db="EMBL/GenBank/DDBJ databases">
        <title>The genome sequence of Geomyces destructans 20631-21.</title>
        <authorList>
            <consortium name="The Broad Institute Genome Sequencing Platform"/>
            <person name="Cuomo C.A."/>
            <person name="Blehert D.S."/>
            <person name="Lorch J.M."/>
            <person name="Young S.K."/>
            <person name="Zeng Q."/>
            <person name="Gargeya S."/>
            <person name="Fitzgerald M."/>
            <person name="Haas B."/>
            <person name="Abouelleil A."/>
            <person name="Alvarado L."/>
            <person name="Arachchi H.M."/>
            <person name="Berlin A."/>
            <person name="Brown A."/>
            <person name="Chapman S.B."/>
            <person name="Chen Z."/>
            <person name="Dunbar C."/>
            <person name="Freedman E."/>
            <person name="Gearin G."/>
            <person name="Gellesch M."/>
            <person name="Goldberg J."/>
            <person name="Griggs A."/>
            <person name="Gujja S."/>
            <person name="Heiman D."/>
            <person name="Howarth C."/>
            <person name="Larson L."/>
            <person name="Lui A."/>
            <person name="MacDonald P.J.P."/>
            <person name="Montmayeur A."/>
            <person name="Murphy C."/>
            <person name="Neiman D."/>
            <person name="Pearson M."/>
            <person name="Priest M."/>
            <person name="Roberts A."/>
            <person name="Saif S."/>
            <person name="Shea T."/>
            <person name="Shenoy N."/>
            <person name="Sisk P."/>
            <person name="Stolte C."/>
            <person name="Sykes S."/>
            <person name="Wortman J."/>
            <person name="Nusbaum C."/>
            <person name="Birren B."/>
        </authorList>
    </citation>
    <scope>NUCLEOTIDE SEQUENCE [LARGE SCALE GENOMIC DNA]</scope>
    <source>
        <strain evidence="3">ATCC MYA-4855 / 20631-21</strain>
    </source>
</reference>
<evidence type="ECO:0000313" key="2">
    <source>
        <dbReference type="EMBL" id="ELR03760.1"/>
    </source>
</evidence>
<feature type="non-terminal residue" evidence="2">
    <location>
        <position position="1"/>
    </location>
</feature>
<gene>
    <name evidence="2" type="ORF">GMDG_08944</name>
</gene>
<proteinExistence type="predicted"/>
<evidence type="ECO:0000313" key="3">
    <source>
        <dbReference type="Proteomes" id="UP000011064"/>
    </source>
</evidence>
<dbReference type="EMBL" id="GL574757">
    <property type="protein sequence ID" value="ELR03760.1"/>
    <property type="molecule type" value="Genomic_DNA"/>
</dbReference>
<dbReference type="InParanoid" id="L8FS06"/>